<dbReference type="Gene3D" id="3.40.50.12160">
    <property type="entry name" value="Methylthiotransferase, N-terminal domain"/>
    <property type="match status" value="1"/>
</dbReference>
<dbReference type="Pfam" id="PF04055">
    <property type="entry name" value="Radical_SAM"/>
    <property type="match status" value="1"/>
</dbReference>
<comment type="cofactor">
    <cofactor evidence="1">
        <name>[4Fe-4S] cluster</name>
        <dbReference type="ChEBI" id="CHEBI:49883"/>
    </cofactor>
</comment>
<dbReference type="SMART" id="SM00729">
    <property type="entry name" value="Elp3"/>
    <property type="match status" value="1"/>
</dbReference>
<feature type="domain" description="Radical SAM core" evidence="9">
    <location>
        <begin position="136"/>
        <end position="373"/>
    </location>
</feature>
<dbReference type="InterPro" id="IPR020612">
    <property type="entry name" value="Methylthiotransferase_CS"/>
</dbReference>
<name>A0A2H0WA32_9BACT</name>
<dbReference type="InterPro" id="IPR058240">
    <property type="entry name" value="rSAM_sf"/>
</dbReference>
<evidence type="ECO:0000256" key="6">
    <source>
        <dbReference type="ARBA" id="ARBA00023004"/>
    </source>
</evidence>
<protein>
    <submittedName>
        <fullName evidence="10">Uncharacterized protein</fullName>
    </submittedName>
</protein>
<dbReference type="EMBL" id="PEZT01000028">
    <property type="protein sequence ID" value="PIS08769.1"/>
    <property type="molecule type" value="Genomic_DNA"/>
</dbReference>
<evidence type="ECO:0000259" key="8">
    <source>
        <dbReference type="PROSITE" id="PS51449"/>
    </source>
</evidence>
<dbReference type="Proteomes" id="UP000230093">
    <property type="component" value="Unassembled WGS sequence"/>
</dbReference>
<dbReference type="PANTHER" id="PTHR11918:SF45">
    <property type="entry name" value="THREONYLCARBAMOYLADENOSINE TRNA METHYLTHIOTRANSFERASE"/>
    <property type="match status" value="1"/>
</dbReference>
<dbReference type="InterPro" id="IPR013848">
    <property type="entry name" value="Methylthiotransferase_N"/>
</dbReference>
<dbReference type="GO" id="GO:0046872">
    <property type="term" value="F:metal ion binding"/>
    <property type="evidence" value="ECO:0007669"/>
    <property type="project" value="UniProtKB-KW"/>
</dbReference>
<gene>
    <name evidence="10" type="ORF">COT75_04780</name>
</gene>
<evidence type="ECO:0000256" key="1">
    <source>
        <dbReference type="ARBA" id="ARBA00001966"/>
    </source>
</evidence>
<proteinExistence type="predicted"/>
<dbReference type="GO" id="GO:0051539">
    <property type="term" value="F:4 iron, 4 sulfur cluster binding"/>
    <property type="evidence" value="ECO:0007669"/>
    <property type="project" value="UniProtKB-KW"/>
</dbReference>
<evidence type="ECO:0000313" key="10">
    <source>
        <dbReference type="EMBL" id="PIS08769.1"/>
    </source>
</evidence>
<evidence type="ECO:0000256" key="4">
    <source>
        <dbReference type="ARBA" id="ARBA00022691"/>
    </source>
</evidence>
<dbReference type="InterPro" id="IPR006638">
    <property type="entry name" value="Elp3/MiaA/NifB-like_rSAM"/>
</dbReference>
<keyword evidence="6" id="KW-0408">Iron</keyword>
<dbReference type="SFLD" id="SFLDS00029">
    <property type="entry name" value="Radical_SAM"/>
    <property type="match status" value="1"/>
</dbReference>
<keyword evidence="4" id="KW-0949">S-adenosyl-L-methionine</keyword>
<dbReference type="InterPro" id="IPR023404">
    <property type="entry name" value="rSAM_horseshoe"/>
</dbReference>
<dbReference type="SUPFAM" id="SSF102114">
    <property type="entry name" value="Radical SAM enzymes"/>
    <property type="match status" value="1"/>
</dbReference>
<dbReference type="PROSITE" id="PS51449">
    <property type="entry name" value="MTTASE_N"/>
    <property type="match status" value="1"/>
</dbReference>
<evidence type="ECO:0000256" key="3">
    <source>
        <dbReference type="ARBA" id="ARBA00022679"/>
    </source>
</evidence>
<keyword evidence="7" id="KW-0411">Iron-sulfur</keyword>
<evidence type="ECO:0000256" key="7">
    <source>
        <dbReference type="ARBA" id="ARBA00023014"/>
    </source>
</evidence>
<evidence type="ECO:0000256" key="5">
    <source>
        <dbReference type="ARBA" id="ARBA00022723"/>
    </source>
</evidence>
<sequence length="373" mass="44080">MNKKYTIITFGCRLNQAESRMMGENLIKLSLTQIKDFKKADLIILNTCTVTHKASREIRKEIRKIKRVNPKSFLIVTGCWLYKIRISGEKKDKDFLKLINLSLYKKDQKNLTKLVEKHFFKNKQVKSKRKIYQDKYYQSQKAIIKVQDGCNNFCTYCIVPFLRGRSQSRKIKKILKEIRDKQNQGIKEIILTGVDLADFKDGKNDLTYLIKEILNKTKIKKISFGSINLKILNQDFISLYKNMQNNKLSSHFHIPLQSGCDETLERMGRKYKVKDFIKKIKELNQKIPNFTFSTDLILGFPGETEKEFRKTYKIIKNLKKILKNNFIKIHLFRYSKRKGTRATKMENGKVWKNINDAVKKKRVKQLKKITPNF</sequence>
<dbReference type="InterPro" id="IPR007197">
    <property type="entry name" value="rSAM"/>
</dbReference>
<dbReference type="NCBIfam" id="TIGR00089">
    <property type="entry name" value="MiaB/RimO family radical SAM methylthiotransferase"/>
    <property type="match status" value="1"/>
</dbReference>
<evidence type="ECO:0000256" key="2">
    <source>
        <dbReference type="ARBA" id="ARBA00022485"/>
    </source>
</evidence>
<dbReference type="Pfam" id="PF00919">
    <property type="entry name" value="UPF0004"/>
    <property type="match status" value="1"/>
</dbReference>
<keyword evidence="5" id="KW-0479">Metal-binding</keyword>
<dbReference type="PROSITE" id="PS01278">
    <property type="entry name" value="MTTASE_RADICAL"/>
    <property type="match status" value="1"/>
</dbReference>
<feature type="domain" description="MTTase N-terminal" evidence="8">
    <location>
        <begin position="3"/>
        <end position="104"/>
    </location>
</feature>
<dbReference type="AlphaFoldDB" id="A0A2H0WA32"/>
<dbReference type="SFLD" id="SFLDG01082">
    <property type="entry name" value="B12-binding_domain_containing"/>
    <property type="match status" value="1"/>
</dbReference>
<evidence type="ECO:0000313" key="11">
    <source>
        <dbReference type="Proteomes" id="UP000230093"/>
    </source>
</evidence>
<dbReference type="PROSITE" id="PS51918">
    <property type="entry name" value="RADICAL_SAM"/>
    <property type="match status" value="1"/>
</dbReference>
<dbReference type="InterPro" id="IPR038135">
    <property type="entry name" value="Methylthiotransferase_N_sf"/>
</dbReference>
<dbReference type="InterPro" id="IPR005839">
    <property type="entry name" value="Methylthiotransferase"/>
</dbReference>
<dbReference type="Gene3D" id="3.80.30.20">
    <property type="entry name" value="tm_1862 like domain"/>
    <property type="match status" value="1"/>
</dbReference>
<keyword evidence="3" id="KW-0808">Transferase</keyword>
<accession>A0A2H0WA32</accession>
<comment type="caution">
    <text evidence="10">The sequence shown here is derived from an EMBL/GenBank/DDBJ whole genome shotgun (WGS) entry which is preliminary data.</text>
</comment>
<dbReference type="CDD" id="cd01335">
    <property type="entry name" value="Radical_SAM"/>
    <property type="match status" value="1"/>
</dbReference>
<dbReference type="PANTHER" id="PTHR11918">
    <property type="entry name" value="RADICAL SAM PROTEINS"/>
    <property type="match status" value="1"/>
</dbReference>
<reference evidence="11" key="1">
    <citation type="submission" date="2017-09" db="EMBL/GenBank/DDBJ databases">
        <title>Depth-based differentiation of microbial function through sediment-hosted aquifers and enrichment of novel symbionts in the deep terrestrial subsurface.</title>
        <authorList>
            <person name="Probst A.J."/>
            <person name="Ladd B."/>
            <person name="Jarett J.K."/>
            <person name="Geller-Mcgrath D.E."/>
            <person name="Sieber C.M.K."/>
            <person name="Emerson J.B."/>
            <person name="Anantharaman K."/>
            <person name="Thomas B.C."/>
            <person name="Malmstrom R."/>
            <person name="Stieglmeier M."/>
            <person name="Klingl A."/>
            <person name="Woyke T."/>
            <person name="Ryan C.M."/>
            <person name="Banfield J.F."/>
        </authorList>
    </citation>
    <scope>NUCLEOTIDE SEQUENCE [LARGE SCALE GENOMIC DNA]</scope>
</reference>
<organism evidence="10 11">
    <name type="scientific">Candidatus Beckwithbacteria bacterium CG10_big_fil_rev_8_21_14_0_10_34_10</name>
    <dbReference type="NCBI Taxonomy" id="1974495"/>
    <lineage>
        <taxon>Bacteria</taxon>
        <taxon>Candidatus Beckwithiibacteriota</taxon>
    </lineage>
</organism>
<dbReference type="GO" id="GO:0035598">
    <property type="term" value="F:tRNA (N(6)-L-threonylcarbamoyladenosine(37)-C(2))-methylthiotransferase activity"/>
    <property type="evidence" value="ECO:0007669"/>
    <property type="project" value="TreeGrafter"/>
</dbReference>
<evidence type="ECO:0000259" key="9">
    <source>
        <dbReference type="PROSITE" id="PS51918"/>
    </source>
</evidence>
<keyword evidence="2" id="KW-0004">4Fe-4S</keyword>